<dbReference type="OrthoDB" id="549769at2759"/>
<evidence type="ECO:0000256" key="5">
    <source>
        <dbReference type="ARBA" id="ARBA00023054"/>
    </source>
</evidence>
<evidence type="ECO:0000256" key="7">
    <source>
        <dbReference type="ARBA" id="ARBA00023136"/>
    </source>
</evidence>
<dbReference type="EMBL" id="KK105966">
    <property type="protein sequence ID" value="KIY92087.1"/>
    <property type="molecule type" value="Genomic_DNA"/>
</dbReference>
<evidence type="ECO:0000256" key="8">
    <source>
        <dbReference type="SAM" id="Coils"/>
    </source>
</evidence>
<keyword evidence="6" id="KW-0496">Mitochondrion</keyword>
<feature type="chain" id="PRO_5002261060" description="ATPase family AAA domain-containing protein" evidence="9">
    <location>
        <begin position="32"/>
        <end position="197"/>
    </location>
</feature>
<dbReference type="GO" id="GO:0007005">
    <property type="term" value="P:mitochondrion organization"/>
    <property type="evidence" value="ECO:0007669"/>
    <property type="project" value="TreeGrafter"/>
</dbReference>
<feature type="coiled-coil region" evidence="8">
    <location>
        <begin position="124"/>
        <end position="178"/>
    </location>
</feature>
<evidence type="ECO:0000256" key="3">
    <source>
        <dbReference type="ARBA" id="ARBA00022792"/>
    </source>
</evidence>
<evidence type="ECO:0000256" key="6">
    <source>
        <dbReference type="ARBA" id="ARBA00023128"/>
    </source>
</evidence>
<accession>A0A0D2IVZ0</accession>
<keyword evidence="5 8" id="KW-0175">Coiled coil</keyword>
<keyword evidence="4" id="KW-0067">ATP-binding</keyword>
<name>A0A0D2IVZ0_9CHLO</name>
<dbReference type="KEGG" id="mng:MNEG_15875"/>
<dbReference type="PANTHER" id="PTHR23075">
    <property type="entry name" value="PUTATIVE ATP-ASE"/>
    <property type="match status" value="1"/>
</dbReference>
<keyword evidence="3" id="KW-0999">Mitochondrion inner membrane</keyword>
<dbReference type="InterPro" id="IPR021911">
    <property type="entry name" value="ATAD3_N"/>
</dbReference>
<dbReference type="Proteomes" id="UP000054498">
    <property type="component" value="Unassembled WGS sequence"/>
</dbReference>
<keyword evidence="9" id="KW-0732">Signal</keyword>
<feature type="signal peptide" evidence="9">
    <location>
        <begin position="1"/>
        <end position="31"/>
    </location>
</feature>
<keyword evidence="12" id="KW-1185">Reference proteome</keyword>
<evidence type="ECO:0000256" key="4">
    <source>
        <dbReference type="ARBA" id="ARBA00022840"/>
    </source>
</evidence>
<dbReference type="STRING" id="145388.A0A0D2IVZ0"/>
<evidence type="ECO:0000259" key="10">
    <source>
        <dbReference type="Pfam" id="PF12037"/>
    </source>
</evidence>
<evidence type="ECO:0000256" key="1">
    <source>
        <dbReference type="ARBA" id="ARBA00004325"/>
    </source>
</evidence>
<evidence type="ECO:0000313" key="12">
    <source>
        <dbReference type="Proteomes" id="UP000054498"/>
    </source>
</evidence>
<feature type="domain" description="ATPase family AAA" evidence="10">
    <location>
        <begin position="34"/>
        <end position="184"/>
    </location>
</feature>
<dbReference type="GO" id="GO:0008270">
    <property type="term" value="F:zinc ion binding"/>
    <property type="evidence" value="ECO:0007669"/>
    <property type="project" value="TreeGrafter"/>
</dbReference>
<gene>
    <name evidence="11" type="ORF">MNEG_15875</name>
</gene>
<protein>
    <recommendedName>
        <fullName evidence="10">ATPase family AAA domain-containing protein</fullName>
    </recommendedName>
</protein>
<proteinExistence type="predicted"/>
<dbReference type="RefSeq" id="XP_013891107.1">
    <property type="nucleotide sequence ID" value="XM_014035653.1"/>
</dbReference>
<keyword evidence="7" id="KW-0472">Membrane</keyword>
<dbReference type="PANTHER" id="PTHR23075:SF0">
    <property type="entry name" value="ATPASE FAMILY AAA DOMAIN-CONTAINING PROTEIN 3"/>
    <property type="match status" value="1"/>
</dbReference>
<dbReference type="AlphaFoldDB" id="A0A0D2IVZ0"/>
<evidence type="ECO:0000313" key="11">
    <source>
        <dbReference type="EMBL" id="KIY92087.1"/>
    </source>
</evidence>
<keyword evidence="2" id="KW-0547">Nucleotide-binding</keyword>
<evidence type="ECO:0000256" key="9">
    <source>
        <dbReference type="SAM" id="SignalP"/>
    </source>
</evidence>
<sequence>MAVPKLGSAMRFLMAGGAGAVLLSPAGVALADKADPKKKEQGPLFDPEALERGAKALREINSSPHAKQVIQLTREQEVTKQQELKVEEAKYGAQAAAAAQEQERVRWEAQSKYAQEEAQRKAQLAQYNDELARKRQAHEHELQRQRNAELVQLQAETAARQEAERLRIEQQIQAERRAAEQYKLWRLRRVDWQPPFL</sequence>
<organism evidence="11 12">
    <name type="scientific">Monoraphidium neglectum</name>
    <dbReference type="NCBI Taxonomy" id="145388"/>
    <lineage>
        <taxon>Eukaryota</taxon>
        <taxon>Viridiplantae</taxon>
        <taxon>Chlorophyta</taxon>
        <taxon>core chlorophytes</taxon>
        <taxon>Chlorophyceae</taxon>
        <taxon>CS clade</taxon>
        <taxon>Sphaeropleales</taxon>
        <taxon>Selenastraceae</taxon>
        <taxon>Monoraphidium</taxon>
    </lineage>
</organism>
<dbReference type="GeneID" id="25733579"/>
<dbReference type="GO" id="GO:0005524">
    <property type="term" value="F:ATP binding"/>
    <property type="evidence" value="ECO:0007669"/>
    <property type="project" value="UniProtKB-KW"/>
</dbReference>
<reference evidence="11 12" key="1">
    <citation type="journal article" date="2013" name="BMC Genomics">
        <title>Reconstruction of the lipid metabolism for the microalga Monoraphidium neglectum from its genome sequence reveals characteristics suitable for biofuel production.</title>
        <authorList>
            <person name="Bogen C."/>
            <person name="Al-Dilaimi A."/>
            <person name="Albersmeier A."/>
            <person name="Wichmann J."/>
            <person name="Grundmann M."/>
            <person name="Rupp O."/>
            <person name="Lauersen K.J."/>
            <person name="Blifernez-Klassen O."/>
            <person name="Kalinowski J."/>
            <person name="Goesmann A."/>
            <person name="Mussgnug J.H."/>
            <person name="Kruse O."/>
        </authorList>
    </citation>
    <scope>NUCLEOTIDE SEQUENCE [LARGE SCALE GENOMIC DNA]</scope>
    <source>
        <strain evidence="11 12">SAG 48.87</strain>
    </source>
</reference>
<evidence type="ECO:0000256" key="2">
    <source>
        <dbReference type="ARBA" id="ARBA00022741"/>
    </source>
</evidence>
<dbReference type="Pfam" id="PF12037">
    <property type="entry name" value="ATAD3_N"/>
    <property type="match status" value="1"/>
</dbReference>
<comment type="subcellular location">
    <subcellularLocation>
        <location evidence="1">Mitochondrion membrane</location>
    </subcellularLocation>
</comment>
<dbReference type="GO" id="GO:0031966">
    <property type="term" value="C:mitochondrial membrane"/>
    <property type="evidence" value="ECO:0007669"/>
    <property type="project" value="UniProtKB-SubCell"/>
</dbReference>